<dbReference type="Proteomes" id="UP001197247">
    <property type="component" value="Unassembled WGS sequence"/>
</dbReference>
<protein>
    <submittedName>
        <fullName evidence="1">OsmC family protein</fullName>
    </submittedName>
</protein>
<dbReference type="InterPro" id="IPR052707">
    <property type="entry name" value="OsmC_Ohr_Peroxiredoxin"/>
</dbReference>
<keyword evidence="2" id="KW-1185">Reference proteome</keyword>
<dbReference type="InterPro" id="IPR036102">
    <property type="entry name" value="OsmC/Ohrsf"/>
</dbReference>
<proteinExistence type="predicted"/>
<gene>
    <name evidence="1" type="ORF">KIH74_29970</name>
</gene>
<dbReference type="SUPFAM" id="SSF82784">
    <property type="entry name" value="OsmC-like"/>
    <property type="match status" value="1"/>
</dbReference>
<reference evidence="1 2" key="1">
    <citation type="submission" date="2021-05" db="EMBL/GenBank/DDBJ databases">
        <title>Kineosporia and Streptomyces sp. nov. two new marine actinobacteria isolated from Coral.</title>
        <authorList>
            <person name="Buangrab K."/>
            <person name="Sutthacheep M."/>
            <person name="Yeemin T."/>
            <person name="Harunari E."/>
            <person name="Igarashi Y."/>
            <person name="Kanchanasin P."/>
            <person name="Tanasupawat S."/>
            <person name="Phongsopitanun W."/>
        </authorList>
    </citation>
    <scope>NUCLEOTIDE SEQUENCE [LARGE SCALE GENOMIC DNA]</scope>
    <source>
        <strain evidence="1 2">J2-2</strain>
    </source>
</reference>
<dbReference type="EMBL" id="JAHBAY010000016">
    <property type="protein sequence ID" value="MBT0773209.1"/>
    <property type="molecule type" value="Genomic_DNA"/>
</dbReference>
<comment type="caution">
    <text evidence="1">The sequence shown here is derived from an EMBL/GenBank/DDBJ whole genome shotgun (WGS) entry which is preliminary data.</text>
</comment>
<dbReference type="PANTHER" id="PTHR42830:SF2">
    <property type="entry name" value="OSMC_OHR FAMILY PROTEIN"/>
    <property type="match status" value="1"/>
</dbReference>
<organism evidence="1 2">
    <name type="scientific">Kineosporia corallincola</name>
    <dbReference type="NCBI Taxonomy" id="2835133"/>
    <lineage>
        <taxon>Bacteria</taxon>
        <taxon>Bacillati</taxon>
        <taxon>Actinomycetota</taxon>
        <taxon>Actinomycetes</taxon>
        <taxon>Kineosporiales</taxon>
        <taxon>Kineosporiaceae</taxon>
        <taxon>Kineosporia</taxon>
    </lineage>
</organism>
<dbReference type="Gene3D" id="3.30.300.20">
    <property type="match status" value="1"/>
</dbReference>
<dbReference type="InterPro" id="IPR003718">
    <property type="entry name" value="OsmC/Ohr_fam"/>
</dbReference>
<dbReference type="InterPro" id="IPR015946">
    <property type="entry name" value="KH_dom-like_a/b"/>
</dbReference>
<dbReference type="RefSeq" id="WP_214159750.1">
    <property type="nucleotide sequence ID" value="NZ_JAHBAY010000016.1"/>
</dbReference>
<sequence length="152" mass="15844">MTVHTYPASISWQGSTGAGYDAYPRGHSAGTAPGDHTLALSADPAFRGDPGLLNPEQLLVLAAGSCQLLSFLAVAAHRGVDVLSYTDRPTGRMDDEQRPARVAVVELRPTIGVAPGTDHEKVLRLVDLAHRGCFVANSLSGAVTIDATVVTA</sequence>
<dbReference type="PANTHER" id="PTHR42830">
    <property type="entry name" value="OSMOTICALLY INDUCIBLE FAMILY PROTEIN"/>
    <property type="match status" value="1"/>
</dbReference>
<evidence type="ECO:0000313" key="1">
    <source>
        <dbReference type="EMBL" id="MBT0773209.1"/>
    </source>
</evidence>
<accession>A0ABS5TQ20</accession>
<dbReference type="Pfam" id="PF02566">
    <property type="entry name" value="OsmC"/>
    <property type="match status" value="1"/>
</dbReference>
<name>A0ABS5TQ20_9ACTN</name>
<evidence type="ECO:0000313" key="2">
    <source>
        <dbReference type="Proteomes" id="UP001197247"/>
    </source>
</evidence>